<dbReference type="ESTHER" id="9firm-d4lc86">
    <property type="family name" value="A85-Feruloyl-Esterase"/>
</dbReference>
<protein>
    <submittedName>
        <fullName evidence="8">Beta-xylosidase</fullName>
    </submittedName>
</protein>
<dbReference type="InterPro" id="IPR023296">
    <property type="entry name" value="Glyco_hydro_beta-prop_sf"/>
</dbReference>
<dbReference type="InterPro" id="IPR018247">
    <property type="entry name" value="EF_Hand_1_Ca_BS"/>
</dbReference>
<accession>D4LC86</accession>
<dbReference type="Gene3D" id="2.115.10.20">
    <property type="entry name" value="Glycosyl hydrolase domain, family 43"/>
    <property type="match status" value="1"/>
</dbReference>
<dbReference type="InterPro" id="IPR002105">
    <property type="entry name" value="Dockerin_1_rpt"/>
</dbReference>
<dbReference type="InterPro" id="IPR003305">
    <property type="entry name" value="CenC_carb-bd"/>
</dbReference>
<evidence type="ECO:0000256" key="6">
    <source>
        <dbReference type="SAM" id="SignalP"/>
    </source>
</evidence>
<dbReference type="GO" id="GO:0004553">
    <property type="term" value="F:hydrolase activity, hydrolyzing O-glycosyl compounds"/>
    <property type="evidence" value="ECO:0007669"/>
    <property type="project" value="InterPro"/>
</dbReference>
<dbReference type="SUPFAM" id="SSF75005">
    <property type="entry name" value="Arabinanase/levansucrase/invertase"/>
    <property type="match status" value="1"/>
</dbReference>
<evidence type="ECO:0000313" key="9">
    <source>
        <dbReference type="Proteomes" id="UP000007054"/>
    </source>
</evidence>
<dbReference type="InterPro" id="IPR016134">
    <property type="entry name" value="Dockerin_dom"/>
</dbReference>
<dbReference type="KEGG" id="rch:RUM_10780"/>
<dbReference type="GeneID" id="83155825"/>
<evidence type="ECO:0000256" key="2">
    <source>
        <dbReference type="ARBA" id="ARBA00022801"/>
    </source>
</evidence>
<dbReference type="CDD" id="cd09001">
    <property type="entry name" value="GH43_FsAxh1-like"/>
    <property type="match status" value="1"/>
</dbReference>
<dbReference type="InterPro" id="IPR041542">
    <property type="entry name" value="GH43_C2"/>
</dbReference>
<dbReference type="PROSITE" id="PS51766">
    <property type="entry name" value="DOCKERIN"/>
    <property type="match status" value="1"/>
</dbReference>
<dbReference type="SUPFAM" id="SSF49899">
    <property type="entry name" value="Concanavalin A-like lectins/glucanases"/>
    <property type="match status" value="1"/>
</dbReference>
<evidence type="ECO:0000256" key="1">
    <source>
        <dbReference type="ARBA" id="ARBA00009865"/>
    </source>
</evidence>
<dbReference type="Pfam" id="PF00756">
    <property type="entry name" value="Esterase"/>
    <property type="match status" value="1"/>
</dbReference>
<dbReference type="CAZy" id="CBM22">
    <property type="family name" value="Carbohydrate-Binding Module Family 22"/>
</dbReference>
<dbReference type="STRING" id="213810.RUM_10780"/>
<dbReference type="InterPro" id="IPR029058">
    <property type="entry name" value="AB_hydrolase_fold"/>
</dbReference>
<reference evidence="8" key="2">
    <citation type="submission" date="2010-03" db="EMBL/GenBank/DDBJ databases">
        <authorList>
            <person name="Pajon A."/>
        </authorList>
    </citation>
    <scope>NUCLEOTIDE SEQUENCE</scope>
    <source>
        <strain evidence="8">Type strain: 18P13</strain>
    </source>
</reference>
<dbReference type="GO" id="GO:0000272">
    <property type="term" value="P:polysaccharide catabolic process"/>
    <property type="evidence" value="ECO:0007669"/>
    <property type="project" value="InterPro"/>
</dbReference>
<dbReference type="SUPFAM" id="SSF63446">
    <property type="entry name" value="Type I dockerin domain"/>
    <property type="match status" value="1"/>
</dbReference>
<dbReference type="PATRIC" id="fig|213810.4.peg.976"/>
<dbReference type="CAZy" id="GH43">
    <property type="family name" value="Glycoside Hydrolase Family 43"/>
</dbReference>
<dbReference type="AlphaFoldDB" id="D4LC86"/>
<evidence type="ECO:0000259" key="7">
    <source>
        <dbReference type="PROSITE" id="PS51766"/>
    </source>
</evidence>
<dbReference type="Pfam" id="PF02018">
    <property type="entry name" value="CBM_4_9"/>
    <property type="match status" value="1"/>
</dbReference>
<gene>
    <name evidence="8" type="ordered locus">RUM_10780</name>
</gene>
<name>D4LC86_RUMC1</name>
<evidence type="ECO:0000256" key="4">
    <source>
        <dbReference type="PIRSR" id="PIRSR606710-1"/>
    </source>
</evidence>
<comment type="similarity">
    <text evidence="1">Belongs to the glycosyl hydrolase 43 family.</text>
</comment>
<dbReference type="Gene3D" id="1.10.1330.10">
    <property type="entry name" value="Dockerin domain"/>
    <property type="match status" value="1"/>
</dbReference>
<sequence length="1075" mass="118020">MKHFKVRLPRAAAGLTAAALLLAAVSYFPVQPIAQAASVSTVANPIIWSDVPDDDVIRVGDTYYMISTTMFFSPGAPIMKSKDLVSWELCSYVYDTLADGDIQNLTNGKHDYAHGQWAASLRYHNGIYYVFFGSYGTGKSYIYKTSDIEHGTWTRTELNGMYHDASMLFDDDGRNYLVYGAGGEIKIKEFNAEMTGFRPGGADKTLFKTGLDGLSGEGSHVQKINGYYYIFLIAWPSGSGRIELCYRSKNLLGNYEGKTVLNSGLGTYGSGVAQGGIVDTPDGKWYGMLFQDHGSVGRIPVLVPVTWENGWPMMGVNGKAPVTLEIDGDYAGTFLAGDDDFSYSSNQLNLLWQWNHNPDNTAWSLTDRPGWLRLTNQTLATNLLNARNTLTQRTEGPSCSSVIKLDASGMKPGDYAGLSAFQFKYGNIGVYVTDSGEKKIYMAENGGYSSSAAVTDSYNKIIAETPLAGNEIYLKAEFLFNTVDGNLNASYNLDKADFYYSYDGNSWNKLGNTLSMAYDLKLFTGYRSGIYSYATKTTGGHADIDFFDYERADWNTPSVIEPDANGWYFHSTFEGTTDAWTGRGAAEVSTSGRTAYAGSEALLVQGRTAAWNGVTRSLNARAFKPGSAYSFSANVMYLDGGASDTFFMKLQYRDGNGDTQYSTIAEGETIRGEWVQLRNTGYVIPADASDMQLYIETADSTNNFYVDEAIGAVEGTEIQGAGDGRKLIRGDLNEDGRIDGMDLALIRRGLTVGFADSYAELAADVNQDTQITVADAVLIQNYLIGRIREFPVEVPEESSRVTPAEYMAALNILETEPASQREELAGVQYGTVKKVTYYSTTCKRQRNVNILFPANYSAEKQYPVLYALHGYWQNEDTLIDETDASMRTRQIVGNAIASGEAEDMIVVFPYIYASATQDACSAMDDANNAAYDNFINDLTKDLMPFIESTYPVKTGRENTAITGFSMGGRESLYIGFSRPDLFGYVGAVCPAPGLTPGLIPSGDFKFQDESTAPWVVLLTAGSNDTVVYSTPSGYHDIMTQNNVPHLWHYVNGGYHGGNSIRAHLYNFTRAIFKAR</sequence>
<dbReference type="Pfam" id="PF04616">
    <property type="entry name" value="Glyco_hydro_43"/>
    <property type="match status" value="1"/>
</dbReference>
<dbReference type="HOGENOM" id="CLU_286956_0_0_9"/>
<dbReference type="InterPro" id="IPR006710">
    <property type="entry name" value="Glyco_hydro_43"/>
</dbReference>
<dbReference type="Gene3D" id="3.40.50.1820">
    <property type="entry name" value="alpha/beta hydrolase"/>
    <property type="match status" value="1"/>
</dbReference>
<dbReference type="InterPro" id="IPR008979">
    <property type="entry name" value="Galactose-bd-like_sf"/>
</dbReference>
<keyword evidence="3" id="KW-0326">Glycosidase</keyword>
<keyword evidence="6" id="KW-0732">Signal</keyword>
<keyword evidence="9" id="KW-1185">Reference proteome</keyword>
<proteinExistence type="inferred from homology"/>
<feature type="active site" description="Proton donor" evidence="4">
    <location>
        <position position="217"/>
    </location>
</feature>
<dbReference type="Proteomes" id="UP000007054">
    <property type="component" value="Chromosome"/>
</dbReference>
<dbReference type="BioCyc" id="RCHA213810:RUM_RS05170-MONOMER"/>
<dbReference type="PANTHER" id="PTHR42812">
    <property type="entry name" value="BETA-XYLOSIDASE"/>
    <property type="match status" value="1"/>
</dbReference>
<dbReference type="PROSITE" id="PS00018">
    <property type="entry name" value="EF_HAND_1"/>
    <property type="match status" value="1"/>
</dbReference>
<dbReference type="RefSeq" id="WP_015558138.1">
    <property type="nucleotide sequence ID" value="NC_021039.1"/>
</dbReference>
<feature type="active site" description="Proton acceptor" evidence="4">
    <location>
        <position position="53"/>
    </location>
</feature>
<feature type="signal peptide" evidence="6">
    <location>
        <begin position="1"/>
        <end position="36"/>
    </location>
</feature>
<evidence type="ECO:0000256" key="5">
    <source>
        <dbReference type="PIRSR" id="PIRSR606710-2"/>
    </source>
</evidence>
<dbReference type="InterPro" id="IPR013320">
    <property type="entry name" value="ConA-like_dom_sf"/>
</dbReference>
<evidence type="ECO:0000313" key="8">
    <source>
        <dbReference type="EMBL" id="CBL17231.1"/>
    </source>
</evidence>
<dbReference type="Gene3D" id="2.60.120.200">
    <property type="match status" value="1"/>
</dbReference>
<dbReference type="EMBL" id="FP929052">
    <property type="protein sequence ID" value="CBL17231.1"/>
    <property type="molecule type" value="Genomic_DNA"/>
</dbReference>
<feature type="domain" description="Dockerin" evidence="7">
    <location>
        <begin position="725"/>
        <end position="792"/>
    </location>
</feature>
<keyword evidence="2" id="KW-0378">Hydrolase</keyword>
<reference evidence="8" key="1">
    <citation type="submission" date="2010-03" db="EMBL/GenBank/DDBJ databases">
        <title>The genome sequence of Ruminococcus sp. 18P13.</title>
        <authorList>
            <consortium name="metaHIT consortium -- http://www.metahit.eu/"/>
            <person name="Pajon A."/>
            <person name="Turner K."/>
            <person name="Parkhill J."/>
            <person name="Bernalier A."/>
        </authorList>
    </citation>
    <scope>NUCLEOTIDE SEQUENCE [LARGE SCALE GENOMIC DNA]</scope>
    <source>
        <strain evidence="8">Type strain: 18P13</strain>
    </source>
</reference>
<dbReference type="CDD" id="cd14256">
    <property type="entry name" value="Dockerin_I"/>
    <property type="match status" value="1"/>
</dbReference>
<dbReference type="SUPFAM" id="SSF49785">
    <property type="entry name" value="Galactose-binding domain-like"/>
    <property type="match status" value="1"/>
</dbReference>
<dbReference type="InterPro" id="IPR036439">
    <property type="entry name" value="Dockerin_dom_sf"/>
</dbReference>
<dbReference type="PANTHER" id="PTHR42812:SF15">
    <property type="entry name" value="HYDROLASE, PUTATIVE (AFU_ORTHOLOGUE AFUA_2G00930)-RELATED"/>
    <property type="match status" value="1"/>
</dbReference>
<feature type="chain" id="PRO_5003061326" evidence="6">
    <location>
        <begin position="37"/>
        <end position="1075"/>
    </location>
</feature>
<dbReference type="Gene3D" id="2.60.120.260">
    <property type="entry name" value="Galactose-binding domain-like"/>
    <property type="match status" value="1"/>
</dbReference>
<dbReference type="Pfam" id="PF00404">
    <property type="entry name" value="Dockerin_1"/>
    <property type="match status" value="1"/>
</dbReference>
<dbReference type="InterPro" id="IPR000801">
    <property type="entry name" value="Esterase-like"/>
</dbReference>
<dbReference type="SUPFAM" id="SSF53474">
    <property type="entry name" value="alpha/beta-Hydrolases"/>
    <property type="match status" value="1"/>
</dbReference>
<organism evidence="8 9">
    <name type="scientific">Ruminococcus champanellensis (strain DSM 18848 / JCM 17042 / KCTC 15320 / 18P13)</name>
    <dbReference type="NCBI Taxonomy" id="213810"/>
    <lineage>
        <taxon>Bacteria</taxon>
        <taxon>Bacillati</taxon>
        <taxon>Bacillota</taxon>
        <taxon>Clostridia</taxon>
        <taxon>Eubacteriales</taxon>
        <taxon>Oscillospiraceae</taxon>
        <taxon>Ruminococcus</taxon>
    </lineage>
</organism>
<dbReference type="Pfam" id="PF17851">
    <property type="entry name" value="GH43_C2"/>
    <property type="match status" value="1"/>
</dbReference>
<feature type="site" description="Important for catalytic activity, responsible for pKa modulation of the active site Glu and correct orientation of both the proton donor and substrate" evidence="5">
    <location>
        <position position="164"/>
    </location>
</feature>
<dbReference type="InterPro" id="IPR051795">
    <property type="entry name" value="Glycosyl_Hydrlase_43"/>
</dbReference>
<evidence type="ECO:0000256" key="3">
    <source>
        <dbReference type="ARBA" id="ARBA00023295"/>
    </source>
</evidence>